<name>A0A498IWC3_MALDO</name>
<sequence length="166" mass="18248">MLQSQAIRLPVSQTNRNFASELPPPHPNSQAPNNVMPYLGGRQAALSLSYTSVSQSNVTSVSCEGQIMPLQQAGARPAVTTSIALETSVRPPPAGVTAAEWREHTSADGRRMLFFSDFLADNMRTSLSTWEKPFGLMTPMEVSHATSFSWCPFCTLIIFHIYTEEL</sequence>
<evidence type="ECO:0000313" key="1">
    <source>
        <dbReference type="EMBL" id="RXH87516.1"/>
    </source>
</evidence>
<protein>
    <submittedName>
        <fullName evidence="1">Uncharacterized protein</fullName>
    </submittedName>
</protein>
<dbReference type="AlphaFoldDB" id="A0A498IWC3"/>
<reference evidence="1 2" key="1">
    <citation type="submission" date="2018-10" db="EMBL/GenBank/DDBJ databases">
        <title>A high-quality apple genome assembly.</title>
        <authorList>
            <person name="Hu J."/>
        </authorList>
    </citation>
    <scope>NUCLEOTIDE SEQUENCE [LARGE SCALE GENOMIC DNA]</scope>
    <source>
        <strain evidence="2">cv. HFTH1</strain>
        <tissue evidence="1">Young leaf</tissue>
    </source>
</reference>
<gene>
    <name evidence="1" type="ORF">DVH24_034416</name>
</gene>
<dbReference type="EMBL" id="RDQH01000336">
    <property type="protein sequence ID" value="RXH87516.1"/>
    <property type="molecule type" value="Genomic_DNA"/>
</dbReference>
<dbReference type="Gene3D" id="2.20.70.10">
    <property type="match status" value="1"/>
</dbReference>
<organism evidence="1 2">
    <name type="scientific">Malus domestica</name>
    <name type="common">Apple</name>
    <name type="synonym">Pyrus malus</name>
    <dbReference type="NCBI Taxonomy" id="3750"/>
    <lineage>
        <taxon>Eukaryota</taxon>
        <taxon>Viridiplantae</taxon>
        <taxon>Streptophyta</taxon>
        <taxon>Embryophyta</taxon>
        <taxon>Tracheophyta</taxon>
        <taxon>Spermatophyta</taxon>
        <taxon>Magnoliopsida</taxon>
        <taxon>eudicotyledons</taxon>
        <taxon>Gunneridae</taxon>
        <taxon>Pentapetalae</taxon>
        <taxon>rosids</taxon>
        <taxon>fabids</taxon>
        <taxon>Rosales</taxon>
        <taxon>Rosaceae</taxon>
        <taxon>Amygdaloideae</taxon>
        <taxon>Maleae</taxon>
        <taxon>Malus</taxon>
    </lineage>
</organism>
<proteinExistence type="predicted"/>
<keyword evidence="2" id="KW-1185">Reference proteome</keyword>
<evidence type="ECO:0000313" key="2">
    <source>
        <dbReference type="Proteomes" id="UP000290289"/>
    </source>
</evidence>
<comment type="caution">
    <text evidence="1">The sequence shown here is derived from an EMBL/GenBank/DDBJ whole genome shotgun (WGS) entry which is preliminary data.</text>
</comment>
<dbReference type="Proteomes" id="UP000290289">
    <property type="component" value="Chromosome 10"/>
</dbReference>
<accession>A0A498IWC3</accession>
<dbReference type="STRING" id="3750.A0A498IWC3"/>